<feature type="transmembrane region" description="Helical" evidence="1">
    <location>
        <begin position="62"/>
        <end position="83"/>
    </location>
</feature>
<dbReference type="Proteomes" id="UP001642540">
    <property type="component" value="Unassembled WGS sequence"/>
</dbReference>
<keyword evidence="1" id="KW-1133">Transmembrane helix</keyword>
<protein>
    <submittedName>
        <fullName evidence="2">Uncharacterized protein</fullName>
    </submittedName>
</protein>
<proteinExistence type="predicted"/>
<evidence type="ECO:0000313" key="3">
    <source>
        <dbReference type="Proteomes" id="UP001642540"/>
    </source>
</evidence>
<feature type="transmembrane region" description="Helical" evidence="1">
    <location>
        <begin position="26"/>
        <end position="50"/>
    </location>
</feature>
<keyword evidence="1" id="KW-0472">Membrane</keyword>
<feature type="transmembrane region" description="Helical" evidence="1">
    <location>
        <begin position="89"/>
        <end position="110"/>
    </location>
</feature>
<accession>A0ABP1QEI1</accession>
<evidence type="ECO:0000256" key="1">
    <source>
        <dbReference type="SAM" id="Phobius"/>
    </source>
</evidence>
<gene>
    <name evidence="2" type="ORF">ODALV1_LOCUS9107</name>
</gene>
<name>A0ABP1QEI1_9HEXA</name>
<keyword evidence="3" id="KW-1185">Reference proteome</keyword>
<comment type="caution">
    <text evidence="2">The sequence shown here is derived from an EMBL/GenBank/DDBJ whole genome shotgun (WGS) entry which is preliminary data.</text>
</comment>
<organism evidence="2 3">
    <name type="scientific">Orchesella dallaii</name>
    <dbReference type="NCBI Taxonomy" id="48710"/>
    <lineage>
        <taxon>Eukaryota</taxon>
        <taxon>Metazoa</taxon>
        <taxon>Ecdysozoa</taxon>
        <taxon>Arthropoda</taxon>
        <taxon>Hexapoda</taxon>
        <taxon>Collembola</taxon>
        <taxon>Entomobryomorpha</taxon>
        <taxon>Entomobryoidea</taxon>
        <taxon>Orchesellidae</taxon>
        <taxon>Orchesellinae</taxon>
        <taxon>Orchesella</taxon>
    </lineage>
</organism>
<reference evidence="2 3" key="1">
    <citation type="submission" date="2024-08" db="EMBL/GenBank/DDBJ databases">
        <authorList>
            <person name="Cucini C."/>
            <person name="Frati F."/>
        </authorList>
    </citation>
    <scope>NUCLEOTIDE SEQUENCE [LARGE SCALE GENOMIC DNA]</scope>
</reference>
<evidence type="ECO:0000313" key="2">
    <source>
        <dbReference type="EMBL" id="CAL8095514.1"/>
    </source>
</evidence>
<sequence length="126" mass="14936">MEHMQSWIGYFSPSCLFPSLFADLRMFFFAVWGISLLYNIVDIFMSLYLLKSMRMRYEDPYLVWMGVRILIIVTTAVFIIVQLATGFSFLSQFLAILYIIYRCIGFAIIFRRLRIMRDGLEQEITP</sequence>
<keyword evidence="1" id="KW-0812">Transmembrane</keyword>
<dbReference type="EMBL" id="CAXLJM020000027">
    <property type="protein sequence ID" value="CAL8095514.1"/>
    <property type="molecule type" value="Genomic_DNA"/>
</dbReference>